<evidence type="ECO:0000256" key="1">
    <source>
        <dbReference type="ARBA" id="ARBA00004370"/>
    </source>
</evidence>
<keyword evidence="8" id="KW-1185">Reference proteome</keyword>
<dbReference type="EMBL" id="CACSIO010000001">
    <property type="protein sequence ID" value="CAA0078767.1"/>
    <property type="molecule type" value="Genomic_DNA"/>
</dbReference>
<dbReference type="GO" id="GO:0016020">
    <property type="term" value="C:membrane"/>
    <property type="evidence" value="ECO:0007669"/>
    <property type="project" value="UniProtKB-SubCell"/>
</dbReference>
<reference evidence="7 8" key="1">
    <citation type="submission" date="2019-11" db="EMBL/GenBank/DDBJ databases">
        <authorList>
            <person name="Holert J."/>
        </authorList>
    </citation>
    <scope>NUCLEOTIDE SEQUENCE [LARGE SCALE GENOMIC DNA]</scope>
    <source>
        <strain evidence="7">SB11_3</strain>
    </source>
</reference>
<dbReference type="GO" id="GO:0005506">
    <property type="term" value="F:iron ion binding"/>
    <property type="evidence" value="ECO:0007669"/>
    <property type="project" value="InterPro"/>
</dbReference>
<sequence>MTDTVIRLSIFFGILVIMLIWEQWAGLRQPAEPLLRRRFANISFSVINSILVRLFWPAGLSVIALWAESQQLGLFNALQWPFWIECLLAIVILDCLIYWQHRLFHRVPALWRLHRMHHSDLDFDVTTALRFHPLEILLSMVIKTAAVIALGLPPFTIVLFEIILNGLAMFNHGNVQLPKRLDHLLRQFIVTPDMHRVHHSLVWHESNSNFGFNLSIWDRLFHSYEAQPAAGHLQMDIGLDHYPKLRARGLIQPLCIPWYSAEKNADATKTSD</sequence>
<accession>A0A5S9MP62</accession>
<feature type="transmembrane region" description="Helical" evidence="5">
    <location>
        <begin position="145"/>
        <end position="170"/>
    </location>
</feature>
<feature type="domain" description="Fatty acid hydroxylase" evidence="6">
    <location>
        <begin position="87"/>
        <end position="222"/>
    </location>
</feature>
<dbReference type="Proteomes" id="UP000441399">
    <property type="component" value="Unassembled WGS sequence"/>
</dbReference>
<keyword evidence="2 5" id="KW-0812">Transmembrane</keyword>
<name>A0A5S9MP62_9GAMM</name>
<feature type="transmembrane region" description="Helical" evidence="5">
    <location>
        <begin position="6"/>
        <end position="27"/>
    </location>
</feature>
<dbReference type="InterPro" id="IPR006694">
    <property type="entry name" value="Fatty_acid_hydroxylase"/>
</dbReference>
<protein>
    <recommendedName>
        <fullName evidence="6">Fatty acid hydroxylase domain-containing protein</fullName>
    </recommendedName>
</protein>
<dbReference type="OrthoDB" id="9770329at2"/>
<keyword evidence="3 5" id="KW-1133">Transmembrane helix</keyword>
<evidence type="ECO:0000256" key="3">
    <source>
        <dbReference type="ARBA" id="ARBA00022989"/>
    </source>
</evidence>
<dbReference type="InterPro" id="IPR050307">
    <property type="entry name" value="Sterol_Desaturase_Related"/>
</dbReference>
<dbReference type="GO" id="GO:0016491">
    <property type="term" value="F:oxidoreductase activity"/>
    <property type="evidence" value="ECO:0007669"/>
    <property type="project" value="InterPro"/>
</dbReference>
<evidence type="ECO:0000313" key="8">
    <source>
        <dbReference type="Proteomes" id="UP000441399"/>
    </source>
</evidence>
<feature type="transmembrane region" description="Helical" evidence="5">
    <location>
        <begin position="78"/>
        <end position="99"/>
    </location>
</feature>
<organism evidence="7 8">
    <name type="scientific">BD1-7 clade bacterium</name>
    <dbReference type="NCBI Taxonomy" id="2029982"/>
    <lineage>
        <taxon>Bacteria</taxon>
        <taxon>Pseudomonadati</taxon>
        <taxon>Pseudomonadota</taxon>
        <taxon>Gammaproteobacteria</taxon>
        <taxon>Cellvibrionales</taxon>
        <taxon>Spongiibacteraceae</taxon>
        <taxon>BD1-7 clade</taxon>
    </lineage>
</organism>
<evidence type="ECO:0000259" key="6">
    <source>
        <dbReference type="Pfam" id="PF04116"/>
    </source>
</evidence>
<dbReference type="GO" id="GO:0008610">
    <property type="term" value="P:lipid biosynthetic process"/>
    <property type="evidence" value="ECO:0007669"/>
    <property type="project" value="InterPro"/>
</dbReference>
<dbReference type="PANTHER" id="PTHR11863">
    <property type="entry name" value="STEROL DESATURASE"/>
    <property type="match status" value="1"/>
</dbReference>
<evidence type="ECO:0000256" key="5">
    <source>
        <dbReference type="SAM" id="Phobius"/>
    </source>
</evidence>
<evidence type="ECO:0000256" key="4">
    <source>
        <dbReference type="ARBA" id="ARBA00023136"/>
    </source>
</evidence>
<evidence type="ECO:0000256" key="2">
    <source>
        <dbReference type="ARBA" id="ARBA00022692"/>
    </source>
</evidence>
<keyword evidence="4 5" id="KW-0472">Membrane</keyword>
<dbReference type="Pfam" id="PF04116">
    <property type="entry name" value="FA_hydroxylase"/>
    <property type="match status" value="1"/>
</dbReference>
<evidence type="ECO:0000313" key="7">
    <source>
        <dbReference type="EMBL" id="CAA0078767.1"/>
    </source>
</evidence>
<gene>
    <name evidence="7" type="ORF">OPDIPICF_00037</name>
</gene>
<comment type="subcellular location">
    <subcellularLocation>
        <location evidence="1">Membrane</location>
    </subcellularLocation>
</comment>
<feature type="transmembrane region" description="Helical" evidence="5">
    <location>
        <begin position="39"/>
        <end position="66"/>
    </location>
</feature>
<proteinExistence type="predicted"/>
<dbReference type="AlphaFoldDB" id="A0A5S9MP62"/>